<feature type="compositionally biased region" description="Low complexity" evidence="1">
    <location>
        <begin position="1201"/>
        <end position="1214"/>
    </location>
</feature>
<feature type="compositionally biased region" description="Low complexity" evidence="1">
    <location>
        <begin position="321"/>
        <end position="345"/>
    </location>
</feature>
<evidence type="ECO:0000259" key="2">
    <source>
        <dbReference type="Pfam" id="PF23086"/>
    </source>
</evidence>
<feature type="region of interest" description="Disordered" evidence="1">
    <location>
        <begin position="268"/>
        <end position="499"/>
    </location>
</feature>
<accession>A0A438N8Q3</accession>
<comment type="caution">
    <text evidence="4">The sequence shown here is derived from an EMBL/GenBank/DDBJ whole genome shotgun (WGS) entry which is preliminary data.</text>
</comment>
<dbReference type="Proteomes" id="UP000288859">
    <property type="component" value="Unassembled WGS sequence"/>
</dbReference>
<feature type="compositionally biased region" description="Acidic residues" evidence="1">
    <location>
        <begin position="411"/>
        <end position="430"/>
    </location>
</feature>
<feature type="region of interest" description="Disordered" evidence="1">
    <location>
        <begin position="634"/>
        <end position="667"/>
    </location>
</feature>
<feature type="region of interest" description="Disordered" evidence="1">
    <location>
        <begin position="694"/>
        <end position="727"/>
    </location>
</feature>
<dbReference type="OrthoDB" id="3365616at2759"/>
<name>A0A438N8Q3_EXOME</name>
<feature type="compositionally biased region" description="Polar residues" evidence="1">
    <location>
        <begin position="1056"/>
        <end position="1065"/>
    </location>
</feature>
<feature type="compositionally biased region" description="Polar residues" evidence="1">
    <location>
        <begin position="1168"/>
        <end position="1184"/>
    </location>
</feature>
<dbReference type="InterPro" id="IPR056398">
    <property type="entry name" value="Tudor_Coilin"/>
</dbReference>
<evidence type="ECO:0000313" key="5">
    <source>
        <dbReference type="Proteomes" id="UP000288859"/>
    </source>
</evidence>
<feature type="domain" description="DUF7357" evidence="3">
    <location>
        <begin position="1"/>
        <end position="145"/>
    </location>
</feature>
<feature type="compositionally biased region" description="Polar residues" evidence="1">
    <location>
        <begin position="1276"/>
        <end position="1289"/>
    </location>
</feature>
<sequence>MRLQLQVHRHSFPPVHIIHSTGTGPVSRTAARNSTIADLLLDINDIVPLESADGEWGLEDYVVEVAATVDQDSTYECLHYQPCSAVLRDDDEVIIRPLSNEDLRIRRLGGRHQITADGRHLIDGVTFGKQWLREISRPGIVIPPRKKRMLEIDQPGLDESPEIRRILPLEQHDYSTSLVVIPSDDDDESEDDEDFVDEDDNDNDRQVALREHFDDADTQSEDSLEDPAVFGESMDDMSNEVQLLLQDAAELANSPNSKTTFRTLRKQLKRKRDISDDGEDDIDEVFDGFSTPVKSSRIEYSPVVAPEDDTSSDEDDESESDSVSSSSGESDSSGSSSASTGSQSDTDPDSDSDSEPETDSDSQTNALHQAKQRALNHVTLSRADQMSDSDSSETSDEASSRSDSRRSPANEDQDSTSESETTSDSDETSSSEETSASESESETEPSGTKQAPAVPSVKTALEASEESPKTDNLTVARVSAPGEGSSRTHQNNARVKKRKRLALLKSQGILPENADFQTLHEYEQQLQAKSTGADEAVARQQDTENSKEGLADLGEEPEAPVAPSQERLSEGAAQPVEISDSQVSGGVPVAAPESETPAPRRARLDLASSRRMLFSSLGLRTPKDKAAEQALREKLSALSQPRKAVDATPTSTRSFQAEAPEEYDDSWKNSLSLSAVECEREGMTLSTPPFPFQQGWWKGKKTNPTNSKLRGRDESRMNHDDDHNQSFAPDVSTLGYANDEGLTASVANPSQSHSDAVDNIPIPVTFDNLPDLLPSQLRPGAVVAYKQLLLDESTNYQPEVSAYVVGRITAVDANDLEISLAKKFWKDASSIKYDPETGKRVLGKFEMELDDGKDESDDGLRRIEFSAMITPKLIESSPIEIPDSGHSHQTLNERDDSRLTESEFVCIPESEAHENRDSIAVSPTAGEGDLVVNTPRRTEISAIIKEAGFDSALDDDLLEPIVDPSAERGGSHGSVDAPPSKQGSAAPNLGSASSPAPITNDRSSPPENSSKGSLDLHDRDDHPLLASDDVSSPYVHTQETVDYPHISQIELDSFEATKNNSSSHQDAQRISAEPPVDLSFSSEYGSRGGRPVAVGPSEPSQEYQGLSSLRSDLPQSSSPSHGHLNGDDDAASRNRSFLGGRGYDGQNSSYLDDDDESQSEQSLLSVRALTSRQPNGKPTKLSSQGEHKQPISPPPIRKSLRSSQSKLKQASQSSPELPDPPSSQPDLKLSQSQQQPGLSQIPAGSQMIDLTLSSDASSPVKRSTRKGAGRTKKDSQTNGSRASISSLPDSSAGIGTRRLLTKKRSYV</sequence>
<feature type="compositionally biased region" description="Low complexity" evidence="1">
    <location>
        <begin position="1227"/>
        <end position="1240"/>
    </location>
</feature>
<feature type="compositionally biased region" description="Basic and acidic residues" evidence="1">
    <location>
        <begin position="883"/>
        <end position="901"/>
    </location>
</feature>
<dbReference type="InterPro" id="IPR055781">
    <property type="entry name" value="DUF7357"/>
</dbReference>
<gene>
    <name evidence="4" type="ORF">B0A52_04609</name>
</gene>
<feature type="compositionally biased region" description="Acidic residues" evidence="1">
    <location>
        <begin position="183"/>
        <end position="202"/>
    </location>
</feature>
<protein>
    <submittedName>
        <fullName evidence="4">Uncharacterized protein</fullName>
    </submittedName>
</protein>
<organism evidence="4 5">
    <name type="scientific">Exophiala mesophila</name>
    <name type="common">Black yeast-like fungus</name>
    <dbReference type="NCBI Taxonomy" id="212818"/>
    <lineage>
        <taxon>Eukaryota</taxon>
        <taxon>Fungi</taxon>
        <taxon>Dikarya</taxon>
        <taxon>Ascomycota</taxon>
        <taxon>Pezizomycotina</taxon>
        <taxon>Eurotiomycetes</taxon>
        <taxon>Chaetothyriomycetidae</taxon>
        <taxon>Chaetothyriales</taxon>
        <taxon>Herpotrichiellaceae</taxon>
        <taxon>Exophiala</taxon>
    </lineage>
</organism>
<feature type="compositionally biased region" description="Basic and acidic residues" evidence="1">
    <location>
        <begin position="710"/>
        <end position="724"/>
    </location>
</feature>
<feature type="compositionally biased region" description="Basic and acidic residues" evidence="1">
    <location>
        <begin position="541"/>
        <end position="550"/>
    </location>
</feature>
<feature type="domain" description="Coilin tudor" evidence="2">
    <location>
        <begin position="764"/>
        <end position="876"/>
    </location>
</feature>
<feature type="region of interest" description="Disordered" evidence="1">
    <location>
        <begin position="525"/>
        <end position="604"/>
    </location>
</feature>
<reference evidence="4 5" key="1">
    <citation type="submission" date="2017-03" db="EMBL/GenBank/DDBJ databases">
        <title>Genomes of endolithic fungi from Antarctica.</title>
        <authorList>
            <person name="Coleine C."/>
            <person name="Masonjones S."/>
            <person name="Stajich J.E."/>
        </authorList>
    </citation>
    <scope>NUCLEOTIDE SEQUENCE [LARGE SCALE GENOMIC DNA]</scope>
    <source>
        <strain evidence="4 5">CCFEE 6314</strain>
    </source>
</reference>
<feature type="compositionally biased region" description="Polar residues" evidence="1">
    <location>
        <begin position="981"/>
        <end position="1012"/>
    </location>
</feature>
<proteinExistence type="predicted"/>
<feature type="compositionally biased region" description="Acidic residues" evidence="1">
    <location>
        <begin position="346"/>
        <end position="360"/>
    </location>
</feature>
<evidence type="ECO:0000256" key="1">
    <source>
        <dbReference type="SAM" id="MobiDB-lite"/>
    </source>
</evidence>
<dbReference type="VEuPathDB" id="FungiDB:PV10_01106"/>
<feature type="compositionally biased region" description="Polar residues" evidence="1">
    <location>
        <begin position="1251"/>
        <end position="1261"/>
    </location>
</feature>
<feature type="region of interest" description="Disordered" evidence="1">
    <location>
        <begin position="177"/>
        <end position="203"/>
    </location>
</feature>
<feature type="compositionally biased region" description="Low complexity" evidence="1">
    <location>
        <begin position="1106"/>
        <end position="1120"/>
    </location>
</feature>
<dbReference type="Pfam" id="PF23086">
    <property type="entry name" value="Tudor_Coilin"/>
    <property type="match status" value="1"/>
</dbReference>
<feature type="compositionally biased region" description="Basic and acidic residues" evidence="1">
    <location>
        <begin position="1014"/>
        <end position="1023"/>
    </location>
</feature>
<feature type="compositionally biased region" description="Acidic residues" evidence="1">
    <location>
        <begin position="306"/>
        <end position="320"/>
    </location>
</feature>
<feature type="region of interest" description="Disordered" evidence="1">
    <location>
        <begin position="961"/>
        <end position="1307"/>
    </location>
</feature>
<dbReference type="EMBL" id="NAJM01000014">
    <property type="protein sequence ID" value="RVX72011.1"/>
    <property type="molecule type" value="Genomic_DNA"/>
</dbReference>
<dbReference type="Pfam" id="PF24054">
    <property type="entry name" value="DUF7357"/>
    <property type="match status" value="1"/>
</dbReference>
<feature type="region of interest" description="Disordered" evidence="1">
    <location>
        <begin position="876"/>
        <end position="933"/>
    </location>
</feature>
<feature type="compositionally biased region" description="Acidic residues" evidence="1">
    <location>
        <begin position="276"/>
        <end position="286"/>
    </location>
</feature>
<evidence type="ECO:0000313" key="4">
    <source>
        <dbReference type="EMBL" id="RVX72011.1"/>
    </source>
</evidence>
<feature type="compositionally biased region" description="Basic and acidic residues" evidence="1">
    <location>
        <begin position="398"/>
        <end position="409"/>
    </location>
</feature>
<evidence type="ECO:0000259" key="3">
    <source>
        <dbReference type="Pfam" id="PF24054"/>
    </source>
</evidence>